<dbReference type="PANTHER" id="PTHR21098:SF0">
    <property type="entry name" value="RIBOFLAVIN SYNTHASE"/>
    <property type="match status" value="1"/>
</dbReference>
<feature type="domain" description="Lumazine-binding" evidence="11">
    <location>
        <begin position="98"/>
        <end position="196"/>
    </location>
</feature>
<evidence type="ECO:0000256" key="8">
    <source>
        <dbReference type="ARBA" id="ARBA00022737"/>
    </source>
</evidence>
<dbReference type="PROSITE" id="PS51177">
    <property type="entry name" value="LUMAZINE_BIND"/>
    <property type="match status" value="2"/>
</dbReference>
<keyword evidence="6" id="KW-0686">Riboflavin biosynthesis</keyword>
<name>A0A2H0N6I2_9BACT</name>
<dbReference type="FunFam" id="2.40.30.20:FF:000003">
    <property type="entry name" value="Riboflavin synthase, alpha subunit"/>
    <property type="match status" value="1"/>
</dbReference>
<dbReference type="EMBL" id="PCWN01000001">
    <property type="protein sequence ID" value="PIR04503.1"/>
    <property type="molecule type" value="Genomic_DNA"/>
</dbReference>
<evidence type="ECO:0000256" key="10">
    <source>
        <dbReference type="PROSITE-ProRule" id="PRU00524"/>
    </source>
</evidence>
<dbReference type="NCBIfam" id="NF009566">
    <property type="entry name" value="PRK13020.1"/>
    <property type="match status" value="1"/>
</dbReference>
<organism evidence="12 13">
    <name type="scientific">Candidatus Magasanikbacteria bacterium CG11_big_fil_rev_8_21_14_0_20_39_34</name>
    <dbReference type="NCBI Taxonomy" id="1974653"/>
    <lineage>
        <taxon>Bacteria</taxon>
        <taxon>Candidatus Magasanikiibacteriota</taxon>
    </lineage>
</organism>
<dbReference type="PANTHER" id="PTHR21098">
    <property type="entry name" value="RIBOFLAVIN SYNTHASE ALPHA CHAIN"/>
    <property type="match status" value="1"/>
</dbReference>
<reference evidence="12 13" key="1">
    <citation type="submission" date="2017-09" db="EMBL/GenBank/DDBJ databases">
        <title>Depth-based differentiation of microbial function through sediment-hosted aquifers and enrichment of novel symbionts in the deep terrestrial subsurface.</title>
        <authorList>
            <person name="Probst A.J."/>
            <person name="Ladd B."/>
            <person name="Jarett J.K."/>
            <person name="Geller-Mcgrath D.E."/>
            <person name="Sieber C.M."/>
            <person name="Emerson J.B."/>
            <person name="Anantharaman K."/>
            <person name="Thomas B.C."/>
            <person name="Malmstrom R."/>
            <person name="Stieglmeier M."/>
            <person name="Klingl A."/>
            <person name="Woyke T."/>
            <person name="Ryan C.M."/>
            <person name="Banfield J.F."/>
        </authorList>
    </citation>
    <scope>NUCLEOTIDE SEQUENCE [LARGE SCALE GENOMIC DNA]</scope>
    <source>
        <strain evidence="12">CG11_big_fil_rev_8_21_14_0_20_39_34</strain>
    </source>
</reference>
<dbReference type="NCBIfam" id="TIGR00187">
    <property type="entry name" value="ribE"/>
    <property type="match status" value="1"/>
</dbReference>
<evidence type="ECO:0000256" key="3">
    <source>
        <dbReference type="ARBA" id="ARBA00004887"/>
    </source>
</evidence>
<evidence type="ECO:0000256" key="2">
    <source>
        <dbReference type="ARBA" id="ARBA00002803"/>
    </source>
</evidence>
<evidence type="ECO:0000313" key="13">
    <source>
        <dbReference type="Proteomes" id="UP000229600"/>
    </source>
</evidence>
<dbReference type="NCBIfam" id="NF006767">
    <property type="entry name" value="PRK09289.1"/>
    <property type="match status" value="1"/>
</dbReference>
<evidence type="ECO:0000256" key="5">
    <source>
        <dbReference type="ARBA" id="ARBA00013950"/>
    </source>
</evidence>
<dbReference type="InterPro" id="IPR017938">
    <property type="entry name" value="Riboflavin_synthase-like_b-brl"/>
</dbReference>
<dbReference type="Gene3D" id="2.40.30.20">
    <property type="match status" value="2"/>
</dbReference>
<dbReference type="CDD" id="cd00402">
    <property type="entry name" value="Riboflavin_synthase_like"/>
    <property type="match status" value="1"/>
</dbReference>
<dbReference type="Pfam" id="PF00677">
    <property type="entry name" value="Lum_binding"/>
    <property type="match status" value="2"/>
</dbReference>
<gene>
    <name evidence="12" type="ORF">COV59_00025</name>
</gene>
<dbReference type="InterPro" id="IPR023366">
    <property type="entry name" value="ATP_synth_asu-like_sf"/>
</dbReference>
<feature type="domain" description="Lumazine-binding" evidence="11">
    <location>
        <begin position="1"/>
        <end position="97"/>
    </location>
</feature>
<dbReference type="SUPFAM" id="SSF63380">
    <property type="entry name" value="Riboflavin synthase domain-like"/>
    <property type="match status" value="2"/>
</dbReference>
<comment type="function">
    <text evidence="2">Catalyzes the dismutation of two molecules of 6,7-dimethyl-8-ribityllumazine, resulting in the formation of riboflavin and 5-amino-6-(D-ribitylamino)uracil.</text>
</comment>
<dbReference type="AlphaFoldDB" id="A0A2H0N6I2"/>
<evidence type="ECO:0000256" key="7">
    <source>
        <dbReference type="ARBA" id="ARBA00022679"/>
    </source>
</evidence>
<sequence length="204" mass="22407">MFTGIVQACLPLRNVQEKPGLTSFSIELAGPMLQGLKFGGSISIDGVCLTVTKIQGHDVFFDVMMETLNKTTLGNLEEGRMVNVERSAMVGDEIGGHNVSGHVTGVCKISGVEEPENNKIVTFECEKSFMKYILHKGYIALDGVSLTLVDPNPEDGTFKIFFIPETLDRTTFGFKNIGDSVNLEVDVMTRAIVDTVERVLEERK</sequence>
<evidence type="ECO:0000313" key="12">
    <source>
        <dbReference type="EMBL" id="PIR04503.1"/>
    </source>
</evidence>
<accession>A0A2H0N6I2</accession>
<proteinExistence type="predicted"/>
<keyword evidence="7" id="KW-0808">Transferase</keyword>
<dbReference type="Proteomes" id="UP000229600">
    <property type="component" value="Unassembled WGS sequence"/>
</dbReference>
<evidence type="ECO:0000256" key="6">
    <source>
        <dbReference type="ARBA" id="ARBA00022619"/>
    </source>
</evidence>
<evidence type="ECO:0000259" key="11">
    <source>
        <dbReference type="PROSITE" id="PS51177"/>
    </source>
</evidence>
<feature type="repeat" description="Lumazine-binding" evidence="10">
    <location>
        <begin position="1"/>
        <end position="97"/>
    </location>
</feature>
<dbReference type="GO" id="GO:0004746">
    <property type="term" value="F:riboflavin synthase activity"/>
    <property type="evidence" value="ECO:0007669"/>
    <property type="project" value="UniProtKB-UniRule"/>
</dbReference>
<dbReference type="InterPro" id="IPR001783">
    <property type="entry name" value="Lumazine-bd"/>
</dbReference>
<evidence type="ECO:0000256" key="1">
    <source>
        <dbReference type="ARBA" id="ARBA00000968"/>
    </source>
</evidence>
<evidence type="ECO:0000256" key="4">
    <source>
        <dbReference type="ARBA" id="ARBA00012827"/>
    </source>
</evidence>
<comment type="caution">
    <text evidence="12">The sequence shown here is derived from an EMBL/GenBank/DDBJ whole genome shotgun (WGS) entry which is preliminary data.</text>
</comment>
<evidence type="ECO:0000256" key="9">
    <source>
        <dbReference type="NCBIfam" id="TIGR00187"/>
    </source>
</evidence>
<dbReference type="EC" id="2.5.1.9" evidence="4 9"/>
<protein>
    <recommendedName>
        <fullName evidence="5 9">Riboflavin synthase</fullName>
        <ecNumber evidence="4 9">2.5.1.9</ecNumber>
    </recommendedName>
</protein>
<keyword evidence="8" id="KW-0677">Repeat</keyword>
<dbReference type="PIRSF" id="PIRSF000498">
    <property type="entry name" value="Riboflavin_syn_A"/>
    <property type="match status" value="1"/>
</dbReference>
<dbReference type="GO" id="GO:0009231">
    <property type="term" value="P:riboflavin biosynthetic process"/>
    <property type="evidence" value="ECO:0007669"/>
    <property type="project" value="UniProtKB-KW"/>
</dbReference>
<comment type="catalytic activity">
    <reaction evidence="1">
        <text>2 6,7-dimethyl-8-(1-D-ribityl)lumazine + H(+) = 5-amino-6-(D-ribitylamino)uracil + riboflavin</text>
        <dbReference type="Rhea" id="RHEA:20772"/>
        <dbReference type="ChEBI" id="CHEBI:15378"/>
        <dbReference type="ChEBI" id="CHEBI:15934"/>
        <dbReference type="ChEBI" id="CHEBI:57986"/>
        <dbReference type="ChEBI" id="CHEBI:58201"/>
        <dbReference type="EC" id="2.5.1.9"/>
    </reaction>
</comment>
<dbReference type="InterPro" id="IPR026017">
    <property type="entry name" value="Lumazine-bd_dom"/>
</dbReference>
<comment type="pathway">
    <text evidence="3">Cofactor biosynthesis; riboflavin biosynthesis; riboflavin from 2-hydroxy-3-oxobutyl phosphate and 5-amino-6-(D-ribitylamino)uracil: step 2/2.</text>
</comment>
<feature type="repeat" description="Lumazine-binding" evidence="10">
    <location>
        <begin position="98"/>
        <end position="196"/>
    </location>
</feature>